<evidence type="ECO:0000313" key="3">
    <source>
        <dbReference type="Proteomes" id="UP000037729"/>
    </source>
</evidence>
<evidence type="ECO:0000313" key="2">
    <source>
        <dbReference type="EMBL" id="KOX94140.1"/>
    </source>
</evidence>
<protein>
    <recommendedName>
        <fullName evidence="4">Acyl-CoA dehydrogenase</fullName>
    </recommendedName>
</protein>
<keyword evidence="1" id="KW-0472">Membrane</keyword>
<keyword evidence="3" id="KW-1185">Reference proteome</keyword>
<organism evidence="2 3">
    <name type="scientific">Haloarcula rubripromontorii</name>
    <dbReference type="NCBI Taxonomy" id="1705562"/>
    <lineage>
        <taxon>Archaea</taxon>
        <taxon>Methanobacteriati</taxon>
        <taxon>Methanobacteriota</taxon>
        <taxon>Stenosarchaea group</taxon>
        <taxon>Halobacteria</taxon>
        <taxon>Halobacteriales</taxon>
        <taxon>Haloarculaceae</taxon>
        <taxon>Haloarcula</taxon>
    </lineage>
</organism>
<feature type="transmembrane region" description="Helical" evidence="1">
    <location>
        <begin position="12"/>
        <end position="31"/>
    </location>
</feature>
<dbReference type="PATRIC" id="fig|1705562.3.peg.3017"/>
<evidence type="ECO:0008006" key="4">
    <source>
        <dbReference type="Google" id="ProtNLM"/>
    </source>
</evidence>
<proteinExistence type="predicted"/>
<accession>A0A0N0UA15</accession>
<dbReference type="Proteomes" id="UP000037729">
    <property type="component" value="Unassembled WGS sequence"/>
</dbReference>
<comment type="caution">
    <text evidence="2">The sequence shown here is derived from an EMBL/GenBank/DDBJ whole genome shotgun (WGS) entry which is preliminary data.</text>
</comment>
<name>A0A0N0UA15_9EURY</name>
<keyword evidence="1" id="KW-1133">Transmembrane helix</keyword>
<feature type="transmembrane region" description="Helical" evidence="1">
    <location>
        <begin position="43"/>
        <end position="62"/>
    </location>
</feature>
<dbReference type="EMBL" id="LIUF01000002">
    <property type="protein sequence ID" value="KOX94140.1"/>
    <property type="molecule type" value="Genomic_DNA"/>
</dbReference>
<gene>
    <name evidence="2" type="ORF">AMS69_09550</name>
</gene>
<dbReference type="AlphaFoldDB" id="A0A0N0UA15"/>
<evidence type="ECO:0000256" key="1">
    <source>
        <dbReference type="SAM" id="Phobius"/>
    </source>
</evidence>
<keyword evidence="1" id="KW-0812">Transmembrane</keyword>
<sequence length="76" mass="8217">MGSVARQFWLTIVPSVTSLSTMGLLILLALFPDRLFTISTAGYIVTAAIAFVSIGILVWQLSSSSETQNAIDRPEE</sequence>
<reference evidence="2 3" key="1">
    <citation type="submission" date="2015-08" db="EMBL/GenBank/DDBJ databases">
        <title>Genomes of Isolates from Cabo Rojo, PR.</title>
        <authorList>
            <person name="Sanchez-Nieves R.L."/>
            <person name="Montalvo-Rodriguez R."/>
        </authorList>
    </citation>
    <scope>NUCLEOTIDE SEQUENCE [LARGE SCALE GENOMIC DNA]</scope>
    <source>
        <strain evidence="2 3">SL3</strain>
    </source>
</reference>